<accession>A0ABW3NN80</accession>
<dbReference type="InterPro" id="IPR038636">
    <property type="entry name" value="Wzi_sf"/>
</dbReference>
<evidence type="ECO:0000313" key="3">
    <source>
        <dbReference type="Proteomes" id="UP001597131"/>
    </source>
</evidence>
<feature type="signal peptide" evidence="1">
    <location>
        <begin position="1"/>
        <end position="26"/>
    </location>
</feature>
<comment type="caution">
    <text evidence="2">The sequence shown here is derived from an EMBL/GenBank/DDBJ whole genome shotgun (WGS) entry which is preliminary data.</text>
</comment>
<keyword evidence="1" id="KW-0732">Signal</keyword>
<name>A0ABW3NN80_9FLAO</name>
<dbReference type="EMBL" id="JBHTLI010000001">
    <property type="protein sequence ID" value="MFD1094246.1"/>
    <property type="molecule type" value="Genomic_DNA"/>
</dbReference>
<dbReference type="Proteomes" id="UP001597131">
    <property type="component" value="Unassembled WGS sequence"/>
</dbReference>
<keyword evidence="3" id="KW-1185">Reference proteome</keyword>
<proteinExistence type="predicted"/>
<evidence type="ECO:0000256" key="1">
    <source>
        <dbReference type="SAM" id="SignalP"/>
    </source>
</evidence>
<dbReference type="Gene3D" id="2.40.160.130">
    <property type="entry name" value="Capsule assembly protein Wzi"/>
    <property type="match status" value="1"/>
</dbReference>
<dbReference type="RefSeq" id="WP_380741927.1">
    <property type="nucleotide sequence ID" value="NZ_JBHTLI010000001.1"/>
</dbReference>
<feature type="chain" id="PRO_5045693635" evidence="1">
    <location>
        <begin position="27"/>
        <end position="456"/>
    </location>
</feature>
<evidence type="ECO:0000313" key="2">
    <source>
        <dbReference type="EMBL" id="MFD1094246.1"/>
    </source>
</evidence>
<sequence length="456" mass="52258">MSRKYFKQVLISLLFLLNFSSLWAQAIDFSGEARLMGAYSNKEELPFWMYSNQRGRIAETSNVSAGLNAYGIYNFEGNKTFEFGGGLAFSDGLEKELFIDEAYLAYSNSWLEVVTGIKHKAEMYNGLSASNRNILWSLNARALPGVQLGTNGTVFFKGRELGWGFEATLEEYWLGEDRYVKDAFLHHKSLHLVFKSWNGWKLKAGIQHFAQWGGTSPRFGKQPAGIEDYLRIFAGRAGGDNSLESDKANVLGNHLGSWELYVTREFKDFKARFIFNNLFEDGSGSRGANFPDGRYGVFIDFSEKDRIINSFIYEFYYTRDQSQTGPHLYDNYFNNGVYPSGWTYKSRILGVPFFTYDRDSDMVVNNKFSAHHFGVSGQFSTYFNTYPYKLMLSYAHNEGTFQKPLHEDGTNEDVFYFYSEVRLINRPFQLNIELGTEFNSYKEPVFGAGLHLSKSL</sequence>
<gene>
    <name evidence="2" type="ORF">ACFQ3Q_00655</name>
</gene>
<protein>
    <submittedName>
        <fullName evidence="2">Capsule assembly Wzi family protein</fullName>
    </submittedName>
</protein>
<organism evidence="2 3">
    <name type="scientific">Salegentibacter chungangensis</name>
    <dbReference type="NCBI Taxonomy" id="1335724"/>
    <lineage>
        <taxon>Bacteria</taxon>
        <taxon>Pseudomonadati</taxon>
        <taxon>Bacteroidota</taxon>
        <taxon>Flavobacteriia</taxon>
        <taxon>Flavobacteriales</taxon>
        <taxon>Flavobacteriaceae</taxon>
        <taxon>Salegentibacter</taxon>
    </lineage>
</organism>
<reference evidence="3" key="1">
    <citation type="journal article" date="2019" name="Int. J. Syst. Evol. Microbiol.">
        <title>The Global Catalogue of Microorganisms (GCM) 10K type strain sequencing project: providing services to taxonomists for standard genome sequencing and annotation.</title>
        <authorList>
            <consortium name="The Broad Institute Genomics Platform"/>
            <consortium name="The Broad Institute Genome Sequencing Center for Infectious Disease"/>
            <person name="Wu L."/>
            <person name="Ma J."/>
        </authorList>
    </citation>
    <scope>NUCLEOTIDE SEQUENCE [LARGE SCALE GENOMIC DNA]</scope>
    <source>
        <strain evidence="3">CCUG 64793</strain>
    </source>
</reference>